<gene>
    <name evidence="1" type="ORF">AVDCRST_MAG93-4477</name>
</gene>
<reference evidence="1" key="1">
    <citation type="submission" date="2020-02" db="EMBL/GenBank/DDBJ databases">
        <authorList>
            <person name="Meier V. D."/>
        </authorList>
    </citation>
    <scope>NUCLEOTIDE SEQUENCE</scope>
    <source>
        <strain evidence="1">AVDCRST_MAG93</strain>
    </source>
</reference>
<organism evidence="1">
    <name type="scientific">uncultured Chloroflexia bacterium</name>
    <dbReference type="NCBI Taxonomy" id="1672391"/>
    <lineage>
        <taxon>Bacteria</taxon>
        <taxon>Bacillati</taxon>
        <taxon>Chloroflexota</taxon>
        <taxon>Chloroflexia</taxon>
        <taxon>environmental samples</taxon>
    </lineage>
</organism>
<sequence>MMLKNKRHDMAPREFHVAREARNHYEFDQDLFTLIGNVVFANFRAAREFAQKMNAKRDLVANPERAVKAGQINAMGLIDEILHLVVASYRRDVNPRVMADALQALDARIGSEAVDAALLQFAEQFPAMPIYRGEVATPDFLAGETDNVPHRELVFEEMMLLWVSNMNPAFSPFIELFDDTKLEQTTSYPEMFTSLQAYFATQPGLDVDGKKRAELGLPSGTYSLIDLLRLPATRSPDSLTGQLAFIRDHWGYLLSKEFMRVLGSLDVIAEEEKAVWVGGGGPGGPGPVEVYQFAGMEADPERF</sequence>
<dbReference type="AlphaFoldDB" id="A0A6J4K901"/>
<protein>
    <submittedName>
        <fullName evidence="1">Alpha-amylase family protein</fullName>
    </submittedName>
</protein>
<accession>A0A6J4K901</accession>
<name>A0A6J4K901_9CHLR</name>
<evidence type="ECO:0000313" key="1">
    <source>
        <dbReference type="EMBL" id="CAA9299207.1"/>
    </source>
</evidence>
<feature type="non-terminal residue" evidence="1">
    <location>
        <position position="303"/>
    </location>
</feature>
<proteinExistence type="predicted"/>
<dbReference type="EMBL" id="CADCTR010001507">
    <property type="protein sequence ID" value="CAA9299207.1"/>
    <property type="molecule type" value="Genomic_DNA"/>
</dbReference>